<evidence type="ECO:0000256" key="1">
    <source>
        <dbReference type="SAM" id="Phobius"/>
    </source>
</evidence>
<keyword evidence="1" id="KW-0812">Transmembrane</keyword>
<dbReference type="AlphaFoldDB" id="A0A6G0T8M0"/>
<comment type="caution">
    <text evidence="2">The sequence shown here is derived from an EMBL/GenBank/DDBJ whole genome shotgun (WGS) entry which is preliminary data.</text>
</comment>
<dbReference type="Proteomes" id="UP000475862">
    <property type="component" value="Unassembled WGS sequence"/>
</dbReference>
<organism evidence="2 3">
    <name type="scientific">Aphis glycines</name>
    <name type="common">Soybean aphid</name>
    <dbReference type="NCBI Taxonomy" id="307491"/>
    <lineage>
        <taxon>Eukaryota</taxon>
        <taxon>Metazoa</taxon>
        <taxon>Ecdysozoa</taxon>
        <taxon>Arthropoda</taxon>
        <taxon>Hexapoda</taxon>
        <taxon>Insecta</taxon>
        <taxon>Pterygota</taxon>
        <taxon>Neoptera</taxon>
        <taxon>Paraneoptera</taxon>
        <taxon>Hemiptera</taxon>
        <taxon>Sternorrhyncha</taxon>
        <taxon>Aphidomorpha</taxon>
        <taxon>Aphidoidea</taxon>
        <taxon>Aphididae</taxon>
        <taxon>Aphidini</taxon>
        <taxon>Aphis</taxon>
        <taxon>Aphis</taxon>
    </lineage>
</organism>
<keyword evidence="3" id="KW-1185">Reference proteome</keyword>
<feature type="transmembrane region" description="Helical" evidence="1">
    <location>
        <begin position="139"/>
        <end position="161"/>
    </location>
</feature>
<protein>
    <submittedName>
        <fullName evidence="2">Uncharacterized protein</fullName>
    </submittedName>
</protein>
<accession>A0A6G0T8M0</accession>
<reference evidence="2 3" key="1">
    <citation type="submission" date="2019-08" db="EMBL/GenBank/DDBJ databases">
        <title>The genome of the soybean aphid Biotype 1, its phylome, world population structure and adaptation to the North American continent.</title>
        <authorList>
            <person name="Giordano R."/>
            <person name="Donthu R.K."/>
            <person name="Hernandez A.G."/>
            <person name="Wright C.L."/>
            <person name="Zimin A.V."/>
        </authorList>
    </citation>
    <scope>NUCLEOTIDE SEQUENCE [LARGE SCALE GENOMIC DNA]</scope>
    <source>
        <tissue evidence="2">Whole aphids</tissue>
    </source>
</reference>
<evidence type="ECO:0000313" key="3">
    <source>
        <dbReference type="Proteomes" id="UP000475862"/>
    </source>
</evidence>
<proteinExistence type="predicted"/>
<evidence type="ECO:0000313" key="2">
    <source>
        <dbReference type="EMBL" id="KAE9528060.1"/>
    </source>
</evidence>
<feature type="transmembrane region" description="Helical" evidence="1">
    <location>
        <begin position="31"/>
        <end position="56"/>
    </location>
</feature>
<gene>
    <name evidence="2" type="ORF">AGLY_012482</name>
</gene>
<name>A0A6G0T8M0_APHGL</name>
<dbReference type="EMBL" id="VYZN01000049">
    <property type="protein sequence ID" value="KAE9528060.1"/>
    <property type="molecule type" value="Genomic_DNA"/>
</dbReference>
<sequence length="321" mass="36750">MYFWTILNLCLYSPNATHDFLLLHYYLQNNVSLYSIASIFALIRSAWAISESLLILNNFEIKLSIESYILKYMCKTEGNFDKTKYFISIDESIKVHCSQTKFIRLLLAISWSAKTLRSQYRFLKLSKSSQILSGFSDKIILIILNIVSQCTVLFIILYTTIEKSFVIRSSVNETNLSRSFDSSFVASLSVGYSLASINNVGYNEGLMSIGENFLNSFKNVSYNSGYLWKNSRPVIRFFQDISVDDRGTPNTRLTNALSNNVEELRIYKNFQKPNKLDIIILTGHDDELNKTIDMLIALDTKGPTRSPNCEHRNNALKTFNA</sequence>
<keyword evidence="1" id="KW-0472">Membrane</keyword>
<keyword evidence="1" id="KW-1133">Transmembrane helix</keyword>